<evidence type="ECO:0000313" key="6">
    <source>
        <dbReference type="EMBL" id="NOJ40007.1"/>
    </source>
</evidence>
<protein>
    <submittedName>
        <fullName evidence="6">Integrase family protein</fullName>
    </submittedName>
</protein>
<dbReference type="Gene3D" id="3.30.160.390">
    <property type="entry name" value="Integrase, DNA-binding domain"/>
    <property type="match status" value="1"/>
</dbReference>
<dbReference type="PANTHER" id="PTHR30629:SF2">
    <property type="entry name" value="PROPHAGE INTEGRASE INTS-RELATED"/>
    <property type="match status" value="1"/>
</dbReference>
<keyword evidence="7" id="KW-1185">Reference proteome</keyword>
<evidence type="ECO:0000256" key="4">
    <source>
        <dbReference type="ARBA" id="ARBA00023172"/>
    </source>
</evidence>
<dbReference type="InterPro" id="IPR011010">
    <property type="entry name" value="DNA_brk_join_enz"/>
</dbReference>
<reference evidence="6 7" key="1">
    <citation type="submission" date="2020-03" db="EMBL/GenBank/DDBJ databases">
        <title>Bradyrhizobium diversity isolated from nodules of Indigofera sp.</title>
        <authorList>
            <person name="Klepa M."/>
            <person name="Helene L."/>
            <person name="Hungria M."/>
        </authorList>
    </citation>
    <scope>NUCLEOTIDE SEQUENCE [LARGE SCALE GENOMIC DNA]</scope>
    <source>
        <strain evidence="6 7">WSM 1791</strain>
    </source>
</reference>
<dbReference type="InterPro" id="IPR038488">
    <property type="entry name" value="Integrase_DNA-bd_sf"/>
</dbReference>
<evidence type="ECO:0000313" key="7">
    <source>
        <dbReference type="Proteomes" id="UP000544122"/>
    </source>
</evidence>
<dbReference type="InterPro" id="IPR010998">
    <property type="entry name" value="Integrase_recombinase_N"/>
</dbReference>
<dbReference type="InterPro" id="IPR025166">
    <property type="entry name" value="Integrase_DNA_bind_dom"/>
</dbReference>
<dbReference type="InterPro" id="IPR013762">
    <property type="entry name" value="Integrase-like_cat_sf"/>
</dbReference>
<evidence type="ECO:0000259" key="5">
    <source>
        <dbReference type="PROSITE" id="PS51898"/>
    </source>
</evidence>
<organism evidence="6 7">
    <name type="scientific">Bradyrhizobium australiense</name>
    <dbReference type="NCBI Taxonomy" id="2721161"/>
    <lineage>
        <taxon>Bacteria</taxon>
        <taxon>Pseudomonadati</taxon>
        <taxon>Pseudomonadota</taxon>
        <taxon>Alphaproteobacteria</taxon>
        <taxon>Hyphomicrobiales</taxon>
        <taxon>Nitrobacteraceae</taxon>
        <taxon>Bradyrhizobium</taxon>
    </lineage>
</organism>
<evidence type="ECO:0000256" key="2">
    <source>
        <dbReference type="ARBA" id="ARBA00022908"/>
    </source>
</evidence>
<dbReference type="GO" id="GO:0003677">
    <property type="term" value="F:DNA binding"/>
    <property type="evidence" value="ECO:0007669"/>
    <property type="project" value="UniProtKB-KW"/>
</dbReference>
<dbReference type="Pfam" id="PF13356">
    <property type="entry name" value="Arm-DNA-bind_3"/>
    <property type="match status" value="1"/>
</dbReference>
<dbReference type="PROSITE" id="PS51898">
    <property type="entry name" value="TYR_RECOMBINASE"/>
    <property type="match status" value="1"/>
</dbReference>
<dbReference type="PANTHER" id="PTHR30629">
    <property type="entry name" value="PROPHAGE INTEGRASE"/>
    <property type="match status" value="1"/>
</dbReference>
<evidence type="ECO:0000256" key="3">
    <source>
        <dbReference type="ARBA" id="ARBA00023125"/>
    </source>
</evidence>
<proteinExistence type="inferred from homology"/>
<dbReference type="Pfam" id="PF00589">
    <property type="entry name" value="Phage_integrase"/>
    <property type="match status" value="1"/>
</dbReference>
<name>A0A7Y4LV39_9BRAD</name>
<keyword evidence="3" id="KW-0238">DNA-binding</keyword>
<dbReference type="SUPFAM" id="SSF56349">
    <property type="entry name" value="DNA breaking-rejoining enzymes"/>
    <property type="match status" value="1"/>
</dbReference>
<keyword evidence="2" id="KW-0229">DNA integration</keyword>
<dbReference type="RefSeq" id="WP_171579247.1">
    <property type="nucleotide sequence ID" value="NZ_JAAVLX010000003.1"/>
</dbReference>
<comment type="similarity">
    <text evidence="1">Belongs to the 'phage' integrase family.</text>
</comment>
<accession>A0A7Y4LV39</accession>
<dbReference type="GO" id="GO:0006310">
    <property type="term" value="P:DNA recombination"/>
    <property type="evidence" value="ECO:0007669"/>
    <property type="project" value="UniProtKB-KW"/>
</dbReference>
<dbReference type="InterPro" id="IPR050808">
    <property type="entry name" value="Phage_Integrase"/>
</dbReference>
<dbReference type="Gene3D" id="1.10.150.130">
    <property type="match status" value="1"/>
</dbReference>
<dbReference type="GO" id="GO:0015074">
    <property type="term" value="P:DNA integration"/>
    <property type="evidence" value="ECO:0007669"/>
    <property type="project" value="UniProtKB-KW"/>
</dbReference>
<feature type="domain" description="Tyr recombinase" evidence="5">
    <location>
        <begin position="228"/>
        <end position="404"/>
    </location>
</feature>
<evidence type="ECO:0000256" key="1">
    <source>
        <dbReference type="ARBA" id="ARBA00008857"/>
    </source>
</evidence>
<dbReference type="AlphaFoldDB" id="A0A7Y4LV39"/>
<gene>
    <name evidence="6" type="ORF">HCN58_10405</name>
</gene>
<dbReference type="Proteomes" id="UP000544122">
    <property type="component" value="Unassembled WGS sequence"/>
</dbReference>
<sequence>MPSTQAPRILLTDKAVKGLPFAPAKPQIVRDSKIAGFHLWVGKSTKTYRFQYETPRINGRRGSTKVEWLGEHPHASADEVRAKALEIVALRARGEPIPRGFATVPDATQALTFKAAWDAYKAALEKQGRSIRTIADYQDKFDRHLKDWHDKPLASIKREDVVQEHAAITERARKARAGQKYASGKYAANGALRFARAVWNYVKDELETPGLPERNPFRSGKLFHKEKARSTGMGVAELPAWWAQLQALANPIRRELHLFMLLSGLRRTDVLTARWANFDPARPSLRLPAPKGGEERAFELPLSTAMLECLERVNEAGQTYYPEESKTWIFPAPGGHIAEVKEEGRQKLSHTGHALRHSFRTLAAAAGIDRLRLKILMNHAINDDVTDAYANVPALFASLRDAQEQISAFITKSMAVTR</sequence>
<keyword evidence="4" id="KW-0233">DNA recombination</keyword>
<dbReference type="InterPro" id="IPR002104">
    <property type="entry name" value="Integrase_catalytic"/>
</dbReference>
<dbReference type="EMBL" id="JAAVLX010000003">
    <property type="protein sequence ID" value="NOJ40007.1"/>
    <property type="molecule type" value="Genomic_DNA"/>
</dbReference>
<dbReference type="Gene3D" id="1.10.443.10">
    <property type="entry name" value="Intergrase catalytic core"/>
    <property type="match status" value="1"/>
</dbReference>
<comment type="caution">
    <text evidence="6">The sequence shown here is derived from an EMBL/GenBank/DDBJ whole genome shotgun (WGS) entry which is preliminary data.</text>
</comment>